<evidence type="ECO:0000313" key="3">
    <source>
        <dbReference type="Proteomes" id="UP000479710"/>
    </source>
</evidence>
<name>A0A6G1BLC4_9ORYZ</name>
<protein>
    <submittedName>
        <fullName evidence="2">Uncharacterized protein</fullName>
    </submittedName>
</protein>
<feature type="transmembrane region" description="Helical" evidence="1">
    <location>
        <begin position="59"/>
        <end position="84"/>
    </location>
</feature>
<evidence type="ECO:0000256" key="1">
    <source>
        <dbReference type="SAM" id="Phobius"/>
    </source>
</evidence>
<keyword evidence="1" id="KW-1133">Transmembrane helix</keyword>
<keyword evidence="1" id="KW-0812">Transmembrane</keyword>
<organism evidence="2 3">
    <name type="scientific">Oryza meyeriana var. granulata</name>
    <dbReference type="NCBI Taxonomy" id="110450"/>
    <lineage>
        <taxon>Eukaryota</taxon>
        <taxon>Viridiplantae</taxon>
        <taxon>Streptophyta</taxon>
        <taxon>Embryophyta</taxon>
        <taxon>Tracheophyta</taxon>
        <taxon>Spermatophyta</taxon>
        <taxon>Magnoliopsida</taxon>
        <taxon>Liliopsida</taxon>
        <taxon>Poales</taxon>
        <taxon>Poaceae</taxon>
        <taxon>BOP clade</taxon>
        <taxon>Oryzoideae</taxon>
        <taxon>Oryzeae</taxon>
        <taxon>Oryzinae</taxon>
        <taxon>Oryza</taxon>
        <taxon>Oryza meyeriana</taxon>
    </lineage>
</organism>
<keyword evidence="3" id="KW-1185">Reference proteome</keyword>
<keyword evidence="1" id="KW-0472">Membrane</keyword>
<proteinExistence type="predicted"/>
<dbReference type="AlphaFoldDB" id="A0A6G1BLC4"/>
<gene>
    <name evidence="2" type="ORF">E2562_017608</name>
</gene>
<dbReference type="EMBL" id="SPHZ02000012">
    <property type="protein sequence ID" value="KAF0888759.1"/>
    <property type="molecule type" value="Genomic_DNA"/>
</dbReference>
<comment type="caution">
    <text evidence="2">The sequence shown here is derived from an EMBL/GenBank/DDBJ whole genome shotgun (WGS) entry which is preliminary data.</text>
</comment>
<reference evidence="2 3" key="1">
    <citation type="submission" date="2019-11" db="EMBL/GenBank/DDBJ databases">
        <title>Whole genome sequence of Oryza granulata.</title>
        <authorList>
            <person name="Li W."/>
        </authorList>
    </citation>
    <scope>NUCLEOTIDE SEQUENCE [LARGE SCALE GENOMIC DNA]</scope>
    <source>
        <strain evidence="3">cv. Menghai</strain>
        <tissue evidence="2">Leaf</tissue>
    </source>
</reference>
<evidence type="ECO:0000313" key="2">
    <source>
        <dbReference type="EMBL" id="KAF0888759.1"/>
    </source>
</evidence>
<sequence length="144" mass="15237">MADAPAFTPTAPSPAPSLHLRLPLLASPLPLCCSSPRPPQPVVIGGHRRCRCQAIVTVVMLWTAIAVTCSLTASLCVINLVVVICTSRRRLPSLVCHRHCRPSPSARAAMSTRVIVIIFTTDSACSSPVHRVVALLCFHVAAAG</sequence>
<dbReference type="Proteomes" id="UP000479710">
    <property type="component" value="Unassembled WGS sequence"/>
</dbReference>
<accession>A0A6G1BLC4</accession>